<evidence type="ECO:0000256" key="1">
    <source>
        <dbReference type="SAM" id="MobiDB-lite"/>
    </source>
</evidence>
<dbReference type="EMBL" id="JABBWD010000099">
    <property type="protein sequence ID" value="KAG1766135.1"/>
    <property type="molecule type" value="Genomic_DNA"/>
</dbReference>
<comment type="caution">
    <text evidence="2">The sequence shown here is derived from an EMBL/GenBank/DDBJ whole genome shotgun (WGS) entry which is preliminary data.</text>
</comment>
<proteinExistence type="predicted"/>
<dbReference type="Proteomes" id="UP000714275">
    <property type="component" value="Unassembled WGS sequence"/>
</dbReference>
<protein>
    <submittedName>
        <fullName evidence="2">Uncharacterized protein</fullName>
    </submittedName>
</protein>
<feature type="region of interest" description="Disordered" evidence="1">
    <location>
        <begin position="197"/>
        <end position="246"/>
    </location>
</feature>
<feature type="compositionally biased region" description="Polar residues" evidence="1">
    <location>
        <begin position="215"/>
        <end position="228"/>
    </location>
</feature>
<organism evidence="2 3">
    <name type="scientific">Suillus placidus</name>
    <dbReference type="NCBI Taxonomy" id="48579"/>
    <lineage>
        <taxon>Eukaryota</taxon>
        <taxon>Fungi</taxon>
        <taxon>Dikarya</taxon>
        <taxon>Basidiomycota</taxon>
        <taxon>Agaricomycotina</taxon>
        <taxon>Agaricomycetes</taxon>
        <taxon>Agaricomycetidae</taxon>
        <taxon>Boletales</taxon>
        <taxon>Suillineae</taxon>
        <taxon>Suillaceae</taxon>
        <taxon>Suillus</taxon>
    </lineage>
</organism>
<dbReference type="AlphaFoldDB" id="A0A9P7CXB2"/>
<name>A0A9P7CXB2_9AGAM</name>
<accession>A0A9P7CXB2</accession>
<feature type="compositionally biased region" description="Pro residues" evidence="1">
    <location>
        <begin position="72"/>
        <end position="83"/>
    </location>
</feature>
<feature type="region of interest" description="Disordered" evidence="1">
    <location>
        <begin position="62"/>
        <end position="83"/>
    </location>
</feature>
<sequence length="246" mass="26295">MSCFPRSQGATHPGLWQVLWDEGAICSHVANTERQTDVAAVTPSETVNQLTAMASTNDFPADHWPEETNNIPIPPPPPPPPLAAEPTVHECVAVLVARVAAMEMADRDTQARIDAMEQDFDSRITSMRAKFTNVQLSFNQMVDVVTGLSDMVEKFRQEHSFPNPSFPPPVMVPTGGSTATAMGVKYLTGVFGPSLAPNADSQPSASRPFSRPDVQGSTFTSGQPSSESVEAGPSSGPAIPSDHIIR</sequence>
<dbReference type="OrthoDB" id="2689553at2759"/>
<keyword evidence="3" id="KW-1185">Reference proteome</keyword>
<reference evidence="2" key="1">
    <citation type="journal article" date="2020" name="New Phytol.">
        <title>Comparative genomics reveals dynamic genome evolution in host specialist ectomycorrhizal fungi.</title>
        <authorList>
            <person name="Lofgren L.A."/>
            <person name="Nguyen N.H."/>
            <person name="Vilgalys R."/>
            <person name="Ruytinx J."/>
            <person name="Liao H.L."/>
            <person name="Branco S."/>
            <person name="Kuo A."/>
            <person name="LaButti K."/>
            <person name="Lipzen A."/>
            <person name="Andreopoulos W."/>
            <person name="Pangilinan J."/>
            <person name="Riley R."/>
            <person name="Hundley H."/>
            <person name="Na H."/>
            <person name="Barry K."/>
            <person name="Grigoriev I.V."/>
            <person name="Stajich J.E."/>
            <person name="Kennedy P.G."/>
        </authorList>
    </citation>
    <scope>NUCLEOTIDE SEQUENCE</scope>
    <source>
        <strain evidence="2">DOB743</strain>
    </source>
</reference>
<evidence type="ECO:0000313" key="2">
    <source>
        <dbReference type="EMBL" id="KAG1766135.1"/>
    </source>
</evidence>
<gene>
    <name evidence="2" type="ORF">EV702DRAFT_1257295</name>
</gene>
<evidence type="ECO:0000313" key="3">
    <source>
        <dbReference type="Proteomes" id="UP000714275"/>
    </source>
</evidence>